<proteinExistence type="predicted"/>
<dbReference type="OrthoDB" id="9814553at2"/>
<gene>
    <name evidence="2" type="ORF">FA707_01035</name>
</gene>
<dbReference type="Proteomes" id="UP000298615">
    <property type="component" value="Chromosome"/>
</dbReference>
<evidence type="ECO:0000256" key="1">
    <source>
        <dbReference type="ARBA" id="ARBA00023125"/>
    </source>
</evidence>
<dbReference type="InterPro" id="IPR050807">
    <property type="entry name" value="TransReg_Diox_bact_type"/>
</dbReference>
<dbReference type="Pfam" id="PF01381">
    <property type="entry name" value="HTH_3"/>
    <property type="match status" value="1"/>
</dbReference>
<dbReference type="KEGG" id="vao:FA707_01035"/>
<dbReference type="PANTHER" id="PTHR46797">
    <property type="entry name" value="HTH-TYPE TRANSCRIPTIONAL REGULATOR"/>
    <property type="match status" value="1"/>
</dbReference>
<dbReference type="CDD" id="cd02209">
    <property type="entry name" value="cupin_XRE_C"/>
    <property type="match status" value="1"/>
</dbReference>
<protein>
    <submittedName>
        <fullName evidence="2">Helix-turn-helix domain-containing protein</fullName>
    </submittedName>
</protein>
<dbReference type="AlphaFoldDB" id="A0A4D7CT02"/>
<dbReference type="PANTHER" id="PTHR46797:SF2">
    <property type="entry name" value="TRANSCRIPTIONAL REGULATOR"/>
    <property type="match status" value="1"/>
</dbReference>
<sequence length="180" mass="21061">MDIGQKIKNLRVQKGLTQEELGERTDLTKGYISQLERDLSSPSMETFFTLLEVLGSTPQAFFNEEQREQTVVYKEEDRTSFVDEEKKYQIEWLVPESNENDMEPIFLTLEEQGEYKEFDPSLSDTFAYVMEGEVCIEIGLRRYYARAGETIYYQATEKHQIKNNYQGTSRLLLVATESYL</sequence>
<dbReference type="InterPro" id="IPR001387">
    <property type="entry name" value="Cro/C1-type_HTH"/>
</dbReference>
<dbReference type="SMART" id="SM00530">
    <property type="entry name" value="HTH_XRE"/>
    <property type="match status" value="1"/>
</dbReference>
<dbReference type="GO" id="GO:0003677">
    <property type="term" value="F:DNA binding"/>
    <property type="evidence" value="ECO:0007669"/>
    <property type="project" value="UniProtKB-KW"/>
</dbReference>
<dbReference type="InterPro" id="IPR013096">
    <property type="entry name" value="Cupin_2"/>
</dbReference>
<dbReference type="GO" id="GO:0005829">
    <property type="term" value="C:cytosol"/>
    <property type="evidence" value="ECO:0007669"/>
    <property type="project" value="TreeGrafter"/>
</dbReference>
<accession>A0A4D7CT02</accession>
<dbReference type="InterPro" id="IPR011051">
    <property type="entry name" value="RmlC_Cupin_sf"/>
</dbReference>
<keyword evidence="3" id="KW-1185">Reference proteome</keyword>
<evidence type="ECO:0000313" key="2">
    <source>
        <dbReference type="EMBL" id="QCI85637.1"/>
    </source>
</evidence>
<reference evidence="2 3" key="1">
    <citation type="submission" date="2019-04" db="EMBL/GenBank/DDBJ databases">
        <title>Vagococcus sp. nov., isolated from faeces of yaks (Bos grunniens).</title>
        <authorList>
            <person name="Ge Y."/>
        </authorList>
    </citation>
    <scope>NUCLEOTIDE SEQUENCE [LARGE SCALE GENOMIC DNA]</scope>
    <source>
        <strain evidence="2 3">MN-17</strain>
    </source>
</reference>
<dbReference type="PROSITE" id="PS50943">
    <property type="entry name" value="HTH_CROC1"/>
    <property type="match status" value="1"/>
</dbReference>
<dbReference type="RefSeq" id="WP_136952483.1">
    <property type="nucleotide sequence ID" value="NZ_CP039712.1"/>
</dbReference>
<dbReference type="GO" id="GO:0003700">
    <property type="term" value="F:DNA-binding transcription factor activity"/>
    <property type="evidence" value="ECO:0007669"/>
    <property type="project" value="TreeGrafter"/>
</dbReference>
<evidence type="ECO:0000313" key="3">
    <source>
        <dbReference type="Proteomes" id="UP000298615"/>
    </source>
</evidence>
<dbReference type="Gene3D" id="1.10.260.40">
    <property type="entry name" value="lambda repressor-like DNA-binding domains"/>
    <property type="match status" value="1"/>
</dbReference>
<dbReference type="SUPFAM" id="SSF51182">
    <property type="entry name" value="RmlC-like cupins"/>
    <property type="match status" value="1"/>
</dbReference>
<keyword evidence="1" id="KW-0238">DNA-binding</keyword>
<dbReference type="InterPro" id="IPR014710">
    <property type="entry name" value="RmlC-like_jellyroll"/>
</dbReference>
<dbReference type="CDD" id="cd00093">
    <property type="entry name" value="HTH_XRE"/>
    <property type="match status" value="1"/>
</dbReference>
<dbReference type="Gene3D" id="2.60.120.10">
    <property type="entry name" value="Jelly Rolls"/>
    <property type="match status" value="1"/>
</dbReference>
<name>A0A4D7CT02_9ENTE</name>
<dbReference type="InterPro" id="IPR010982">
    <property type="entry name" value="Lambda_DNA-bd_dom_sf"/>
</dbReference>
<dbReference type="Pfam" id="PF07883">
    <property type="entry name" value="Cupin_2"/>
    <property type="match status" value="1"/>
</dbReference>
<dbReference type="EMBL" id="CP039712">
    <property type="protein sequence ID" value="QCI85637.1"/>
    <property type="molecule type" value="Genomic_DNA"/>
</dbReference>
<dbReference type="SUPFAM" id="SSF47413">
    <property type="entry name" value="lambda repressor-like DNA-binding domains"/>
    <property type="match status" value="1"/>
</dbReference>
<organism evidence="2 3">
    <name type="scientific">Vagococcus zengguangii</name>
    <dbReference type="NCBI Taxonomy" id="2571750"/>
    <lineage>
        <taxon>Bacteria</taxon>
        <taxon>Bacillati</taxon>
        <taxon>Bacillota</taxon>
        <taxon>Bacilli</taxon>
        <taxon>Lactobacillales</taxon>
        <taxon>Enterococcaceae</taxon>
        <taxon>Vagococcus</taxon>
    </lineage>
</organism>